<keyword evidence="3" id="KW-0732">Signal</keyword>
<dbReference type="InterPro" id="IPR036249">
    <property type="entry name" value="Thioredoxin-like_sf"/>
</dbReference>
<evidence type="ECO:0000256" key="6">
    <source>
        <dbReference type="ARBA" id="ARBA00040775"/>
    </source>
</evidence>
<dbReference type="VEuPathDB" id="VectorBase:BGLB017862"/>
<comment type="similarity">
    <text evidence="2">Belongs to the selenoprotein M/F family.</text>
</comment>
<dbReference type="Proteomes" id="UP000076420">
    <property type="component" value="Unassembled WGS sequence"/>
</dbReference>
<dbReference type="PANTHER" id="PTHR13077:SF6">
    <property type="entry name" value="SELENOPROTEIN F"/>
    <property type="match status" value="1"/>
</dbReference>
<organism evidence="7 8">
    <name type="scientific">Biomphalaria glabrata</name>
    <name type="common">Bloodfluke planorb</name>
    <name type="synonym">Freshwater snail</name>
    <dbReference type="NCBI Taxonomy" id="6526"/>
    <lineage>
        <taxon>Eukaryota</taxon>
        <taxon>Metazoa</taxon>
        <taxon>Spiralia</taxon>
        <taxon>Lophotrochozoa</taxon>
        <taxon>Mollusca</taxon>
        <taxon>Gastropoda</taxon>
        <taxon>Heterobranchia</taxon>
        <taxon>Euthyneura</taxon>
        <taxon>Panpulmonata</taxon>
        <taxon>Hygrophila</taxon>
        <taxon>Lymnaeoidea</taxon>
        <taxon>Planorbidae</taxon>
        <taxon>Biomphalaria</taxon>
    </lineage>
</organism>
<dbReference type="GO" id="GO:0016491">
    <property type="term" value="F:oxidoreductase activity"/>
    <property type="evidence" value="ECO:0007669"/>
    <property type="project" value="TreeGrafter"/>
</dbReference>
<dbReference type="VEuPathDB" id="VectorBase:BGLAX_030472"/>
<keyword evidence="5" id="KW-0712">Selenocysteine</keyword>
<dbReference type="GO" id="GO:0005788">
    <property type="term" value="C:endoplasmic reticulum lumen"/>
    <property type="evidence" value="ECO:0007669"/>
    <property type="project" value="UniProtKB-SubCell"/>
</dbReference>
<protein>
    <recommendedName>
        <fullName evidence="6">Selenoprotein F</fullName>
    </recommendedName>
</protein>
<sequence>MAEWLNFVPPLLLLMVYLCECSLEFVEECALKGFTPNLLCSTCELMDDFNLSPIKPSCLECCQKDEAELSGPVKYPYAELVVCGCKLGRFPQVQAFVKSDRPNQFPRLTVRYVRGADPIIKLLDENHNVVETLGIDKWNTDSVEEFFLEHLQK</sequence>
<dbReference type="InterPro" id="IPR039992">
    <property type="entry name" value="Sep15_SelM"/>
</dbReference>
<comment type="subcellular location">
    <subcellularLocation>
        <location evidence="1">Endoplasmic reticulum lumen</location>
    </subcellularLocation>
</comment>
<dbReference type="Gene3D" id="3.40.30.50">
    <property type="entry name" value="Sep15/SelM thioredoxin-like domain, active-site redox motif"/>
    <property type="match status" value="1"/>
</dbReference>
<dbReference type="SUPFAM" id="SSF52833">
    <property type="entry name" value="Thioredoxin-like"/>
    <property type="match status" value="1"/>
</dbReference>
<dbReference type="PANTHER" id="PTHR13077">
    <property type="entry name" value="SELENOPROTEIN F"/>
    <property type="match status" value="1"/>
</dbReference>
<dbReference type="Pfam" id="PF08806">
    <property type="entry name" value="Sep15_SelM"/>
    <property type="match status" value="1"/>
</dbReference>
<dbReference type="InterPro" id="IPR014912">
    <property type="entry name" value="Sep15_SelM_dom"/>
</dbReference>
<dbReference type="GeneID" id="106075265"/>
<dbReference type="InterPro" id="IPR038219">
    <property type="entry name" value="Sep15/SelM_sf"/>
</dbReference>
<name>A0A2C9KDI0_BIOGL</name>
<accession>A0A2C9KDI0</accession>
<dbReference type="STRING" id="6526.A0A2C9KDI0"/>
<reference evidence="7" key="1">
    <citation type="submission" date="2020-05" db="UniProtKB">
        <authorList>
            <consortium name="EnsemblMetazoa"/>
        </authorList>
    </citation>
    <scope>IDENTIFICATION</scope>
    <source>
        <strain evidence="7">BB02</strain>
    </source>
</reference>
<evidence type="ECO:0000313" key="7">
    <source>
        <dbReference type="EnsemblMetazoa" id="BGLB017862-PA"/>
    </source>
</evidence>
<dbReference type="AlphaFoldDB" id="A0A2C9KDI0"/>
<evidence type="ECO:0000256" key="5">
    <source>
        <dbReference type="ARBA" id="ARBA00022933"/>
    </source>
</evidence>
<dbReference type="RefSeq" id="XP_013091677.2">
    <property type="nucleotide sequence ID" value="XM_013236223.2"/>
</dbReference>
<proteinExistence type="inferred from homology"/>
<keyword evidence="4" id="KW-0256">Endoplasmic reticulum</keyword>
<dbReference type="EnsemblMetazoa" id="BGLB017862-RA">
    <property type="protein sequence ID" value="BGLB017862-PA"/>
    <property type="gene ID" value="BGLB017862"/>
</dbReference>
<evidence type="ECO:0000256" key="4">
    <source>
        <dbReference type="ARBA" id="ARBA00022824"/>
    </source>
</evidence>
<evidence type="ECO:0000256" key="1">
    <source>
        <dbReference type="ARBA" id="ARBA00004319"/>
    </source>
</evidence>
<dbReference type="GO" id="GO:0051084">
    <property type="term" value="P:'de novo' post-translational protein folding"/>
    <property type="evidence" value="ECO:0007669"/>
    <property type="project" value="UniProtKB-ARBA"/>
</dbReference>
<evidence type="ECO:0000256" key="3">
    <source>
        <dbReference type="ARBA" id="ARBA00022729"/>
    </source>
</evidence>
<evidence type="ECO:0000256" key="2">
    <source>
        <dbReference type="ARBA" id="ARBA00005742"/>
    </source>
</evidence>
<evidence type="ECO:0000313" key="8">
    <source>
        <dbReference type="Proteomes" id="UP000076420"/>
    </source>
</evidence>